<dbReference type="EMBL" id="JRFU01000135">
    <property type="protein sequence ID" value="PWE86033.1"/>
    <property type="molecule type" value="Genomic_DNA"/>
</dbReference>
<dbReference type="AlphaFoldDB" id="A0A2V1JRP1"/>
<comment type="caution">
    <text evidence="1">The sequence shown here is derived from an EMBL/GenBank/DDBJ whole genome shotgun (WGS) entry which is preliminary data.</text>
</comment>
<dbReference type="OrthoDB" id="2084380at2"/>
<sequence length="100" mass="11261">MAEFILKPNDFQKQVDSFKSTTETVSALKYTLEKNGISLQSIDKYEECITAMNDLITTFAEFAEMDCNSMQRIKAKWMNTDSDMATKTLGEILSAKISGN</sequence>
<protein>
    <submittedName>
        <fullName evidence="1">Uncharacterized protein</fullName>
    </submittedName>
</protein>
<name>A0A2V1JRP1_EUBRA</name>
<reference evidence="1 2" key="1">
    <citation type="submission" date="2014-09" db="EMBL/GenBank/DDBJ databases">
        <title>Butyrate-producing bacteria isolated from human gut.</title>
        <authorList>
            <person name="Zhang Q."/>
            <person name="Zhao L."/>
        </authorList>
    </citation>
    <scope>NUCLEOTIDE SEQUENCE [LARGE SCALE GENOMIC DNA]</scope>
    <source>
        <strain evidence="1 2">21</strain>
    </source>
</reference>
<evidence type="ECO:0000313" key="2">
    <source>
        <dbReference type="Proteomes" id="UP000245288"/>
    </source>
</evidence>
<accession>A0A2V1JRP1</accession>
<dbReference type="RefSeq" id="WP_109216255.1">
    <property type="nucleotide sequence ID" value="NZ_JAQDGV010000015.1"/>
</dbReference>
<evidence type="ECO:0000313" key="1">
    <source>
        <dbReference type="EMBL" id="PWE86033.1"/>
    </source>
</evidence>
<dbReference type="Proteomes" id="UP000245288">
    <property type="component" value="Unassembled WGS sequence"/>
</dbReference>
<gene>
    <name evidence="1" type="ORF">LG34_12355</name>
</gene>
<keyword evidence="2" id="KW-1185">Reference proteome</keyword>
<proteinExistence type="predicted"/>
<organism evidence="1 2">
    <name type="scientific">Eubacterium ramulus</name>
    <dbReference type="NCBI Taxonomy" id="39490"/>
    <lineage>
        <taxon>Bacteria</taxon>
        <taxon>Bacillati</taxon>
        <taxon>Bacillota</taxon>
        <taxon>Clostridia</taxon>
        <taxon>Eubacteriales</taxon>
        <taxon>Eubacteriaceae</taxon>
        <taxon>Eubacterium</taxon>
    </lineage>
</organism>